<proteinExistence type="inferred from homology"/>
<comment type="similarity">
    <text evidence="2">In the C-terminal section; belongs to the Mrp/NBP35 ATP-binding proteins family.</text>
</comment>
<evidence type="ECO:0000256" key="4">
    <source>
        <dbReference type="ARBA" id="ARBA00022741"/>
    </source>
</evidence>
<dbReference type="GO" id="GO:0140663">
    <property type="term" value="F:ATP-dependent FeS chaperone activity"/>
    <property type="evidence" value="ECO:0007669"/>
    <property type="project" value="InterPro"/>
</dbReference>
<evidence type="ECO:0000256" key="9">
    <source>
        <dbReference type="HAMAP-Rule" id="MF_02040"/>
    </source>
</evidence>
<dbReference type="InterPro" id="IPR002744">
    <property type="entry name" value="MIP18-like"/>
</dbReference>
<keyword evidence="4 9" id="KW-0547">Nucleotide-binding</keyword>
<dbReference type="RefSeq" id="WP_085468992.1">
    <property type="nucleotide sequence ID" value="NZ_CP083974.1"/>
</dbReference>
<dbReference type="GO" id="GO:0046872">
    <property type="term" value="F:metal ion binding"/>
    <property type="evidence" value="ECO:0007669"/>
    <property type="project" value="UniProtKB-KW"/>
</dbReference>
<keyword evidence="3 9" id="KW-0479">Metal-binding</keyword>
<dbReference type="GO" id="GO:0016887">
    <property type="term" value="F:ATP hydrolysis activity"/>
    <property type="evidence" value="ECO:0007669"/>
    <property type="project" value="UniProtKB-UniRule"/>
</dbReference>
<name>A0AA47AC48_RHORH</name>
<feature type="binding site" evidence="9">
    <location>
        <begin position="120"/>
        <end position="127"/>
    </location>
    <ligand>
        <name>ATP</name>
        <dbReference type="ChEBI" id="CHEBI:30616"/>
    </ligand>
</feature>
<accession>A0AA47AC48</accession>
<dbReference type="SUPFAM" id="SSF117916">
    <property type="entry name" value="Fe-S cluster assembly (FSCA) domain-like"/>
    <property type="match status" value="1"/>
</dbReference>
<dbReference type="Pfam" id="PF01883">
    <property type="entry name" value="FeS_assembly_P"/>
    <property type="match status" value="1"/>
</dbReference>
<organism evidence="11 12">
    <name type="scientific">Rhodococcus rhodochrous</name>
    <dbReference type="NCBI Taxonomy" id="1829"/>
    <lineage>
        <taxon>Bacteria</taxon>
        <taxon>Bacillati</taxon>
        <taxon>Actinomycetota</taxon>
        <taxon>Actinomycetes</taxon>
        <taxon>Mycobacteriales</taxon>
        <taxon>Nocardiaceae</taxon>
        <taxon>Rhodococcus</taxon>
    </lineage>
</organism>
<dbReference type="GO" id="GO:0005524">
    <property type="term" value="F:ATP binding"/>
    <property type="evidence" value="ECO:0007669"/>
    <property type="project" value="UniProtKB-UniRule"/>
</dbReference>
<dbReference type="Proteomes" id="UP001162740">
    <property type="component" value="Chromosome"/>
</dbReference>
<dbReference type="Gene3D" id="3.30.300.130">
    <property type="entry name" value="Fe-S cluster assembly (FSCA)"/>
    <property type="match status" value="1"/>
</dbReference>
<dbReference type="Gene3D" id="3.40.50.300">
    <property type="entry name" value="P-loop containing nucleotide triphosphate hydrolases"/>
    <property type="match status" value="1"/>
</dbReference>
<dbReference type="HAMAP" id="MF_02040">
    <property type="entry name" value="Mrp_NBP35"/>
    <property type="match status" value="1"/>
</dbReference>
<dbReference type="GO" id="GO:0016226">
    <property type="term" value="P:iron-sulfur cluster assembly"/>
    <property type="evidence" value="ECO:0007669"/>
    <property type="project" value="InterPro"/>
</dbReference>
<evidence type="ECO:0000256" key="3">
    <source>
        <dbReference type="ARBA" id="ARBA00022723"/>
    </source>
</evidence>
<dbReference type="InterPro" id="IPR044304">
    <property type="entry name" value="NUBPL-like"/>
</dbReference>
<evidence type="ECO:0000256" key="6">
    <source>
        <dbReference type="ARBA" id="ARBA00022840"/>
    </source>
</evidence>
<keyword evidence="7 9" id="KW-0408">Iron</keyword>
<comment type="similarity">
    <text evidence="9">Belongs to the Mrp/NBP35 ATP-binding proteins family.</text>
</comment>
<dbReference type="AlphaFoldDB" id="A0AA47AC48"/>
<evidence type="ECO:0000256" key="1">
    <source>
        <dbReference type="ARBA" id="ARBA00007352"/>
    </source>
</evidence>
<evidence type="ECO:0000256" key="5">
    <source>
        <dbReference type="ARBA" id="ARBA00022801"/>
    </source>
</evidence>
<dbReference type="InterPro" id="IPR027417">
    <property type="entry name" value="P-loop_NTPase"/>
</dbReference>
<evidence type="ECO:0000256" key="7">
    <source>
        <dbReference type="ARBA" id="ARBA00023004"/>
    </source>
</evidence>
<sequence length="377" mass="39544">MAVSESDVRSALARVQDPEIRKPITDLGMVKSIEIGADSSVDVAIYLTTAGCPMRTEISDRVTKAVADVAGVGDVRVTLDVMNDEQRTELRKSLRGDSTEPVIPFAQPGSLTRVYAVASGKGGVGKSSVTVNLAAAMASRGLSVGVLDADIYGHSIPRMLGTSAKPTQVERMIMPPVAHDVKMISIAQFTEGNTPVVWRGPMLHRALQQFLADVFWGDLDVLLLDLPPGTGDVAISVAQLIPNAEILVVTTPQQAAAEVAERAGSIALQTRQRIAGVVENMSWLELPDGTRMDVFGSGGGQAVAERLTRAVGATVPLLGQIPLDPAVREAGDAGTPIVLAAPDSAPAVALKEVSDKLAVRKRGLAGMSLGIDTTRHL</sequence>
<evidence type="ECO:0000259" key="10">
    <source>
        <dbReference type="Pfam" id="PF01883"/>
    </source>
</evidence>
<evidence type="ECO:0000313" key="11">
    <source>
        <dbReference type="EMBL" id="UZF46460.1"/>
    </source>
</evidence>
<dbReference type="CDD" id="cd02037">
    <property type="entry name" value="Mrp_NBP35"/>
    <property type="match status" value="1"/>
</dbReference>
<comment type="function">
    <text evidence="9">Binds and transfers iron-sulfur (Fe-S) clusters to target apoproteins. Can hydrolyze ATP.</text>
</comment>
<gene>
    <name evidence="11" type="ORF">KUM34_007245</name>
</gene>
<dbReference type="InterPro" id="IPR034904">
    <property type="entry name" value="FSCA_dom_sf"/>
</dbReference>
<dbReference type="InterPro" id="IPR019591">
    <property type="entry name" value="Mrp/NBP35_ATP-bd"/>
</dbReference>
<dbReference type="EMBL" id="CP083974">
    <property type="protein sequence ID" value="UZF46460.1"/>
    <property type="molecule type" value="Genomic_DNA"/>
</dbReference>
<protein>
    <recommendedName>
        <fullName evidence="9">Iron-sulfur cluster carrier protein</fullName>
    </recommendedName>
</protein>
<dbReference type="GO" id="GO:0051539">
    <property type="term" value="F:4 iron, 4 sulfur cluster binding"/>
    <property type="evidence" value="ECO:0007669"/>
    <property type="project" value="TreeGrafter"/>
</dbReference>
<dbReference type="PANTHER" id="PTHR42961">
    <property type="entry name" value="IRON-SULFUR PROTEIN NUBPL"/>
    <property type="match status" value="1"/>
</dbReference>
<evidence type="ECO:0000313" key="12">
    <source>
        <dbReference type="Proteomes" id="UP001162740"/>
    </source>
</evidence>
<evidence type="ECO:0000256" key="8">
    <source>
        <dbReference type="ARBA" id="ARBA00023014"/>
    </source>
</evidence>
<dbReference type="PANTHER" id="PTHR42961:SF2">
    <property type="entry name" value="IRON-SULFUR PROTEIN NUBPL"/>
    <property type="match status" value="1"/>
</dbReference>
<keyword evidence="6 9" id="KW-0067">ATP-binding</keyword>
<dbReference type="PROSITE" id="PS01215">
    <property type="entry name" value="MRP"/>
    <property type="match status" value="1"/>
</dbReference>
<dbReference type="SUPFAM" id="SSF52540">
    <property type="entry name" value="P-loop containing nucleoside triphosphate hydrolases"/>
    <property type="match status" value="1"/>
</dbReference>
<feature type="domain" description="MIP18 family-like" evidence="10">
    <location>
        <begin position="6"/>
        <end position="77"/>
    </location>
</feature>
<dbReference type="InterPro" id="IPR033756">
    <property type="entry name" value="YlxH/NBP35"/>
</dbReference>
<evidence type="ECO:0000256" key="2">
    <source>
        <dbReference type="ARBA" id="ARBA00008205"/>
    </source>
</evidence>
<keyword evidence="5 9" id="KW-0378">Hydrolase</keyword>
<dbReference type="InterPro" id="IPR000808">
    <property type="entry name" value="Mrp-like_CS"/>
</dbReference>
<comment type="subunit">
    <text evidence="9">Homodimer.</text>
</comment>
<reference evidence="11 12" key="1">
    <citation type="journal article" date="2021" name="Front. Microbiol.">
        <title>Bacterial Transformation of Aromatic Monomers in Softwood Black Liquor.</title>
        <authorList>
            <person name="Navas L.E."/>
            <person name="Dexter G."/>
            <person name="Liu J."/>
            <person name="Levy-Booth D."/>
            <person name="Cho M."/>
            <person name="Jang S.K."/>
            <person name="Mansfield S.D."/>
            <person name="Renneckar S."/>
            <person name="Mohn W.W."/>
            <person name="Eltis L.D."/>
        </authorList>
    </citation>
    <scope>NUCLEOTIDE SEQUENCE [LARGE SCALE GENOMIC DNA]</scope>
    <source>
        <strain evidence="11 12">GD02</strain>
    </source>
</reference>
<keyword evidence="8 9" id="KW-0411">Iron-sulfur</keyword>
<dbReference type="Pfam" id="PF10609">
    <property type="entry name" value="ParA"/>
    <property type="match status" value="1"/>
</dbReference>
<dbReference type="FunFam" id="3.40.50.300:FF:000304">
    <property type="entry name" value="Iron-sulfur cluster carrier protein"/>
    <property type="match status" value="1"/>
</dbReference>
<comment type="similarity">
    <text evidence="1">In the N-terminal section; belongs to the MIP18 family.</text>
</comment>